<evidence type="ECO:0000256" key="2">
    <source>
        <dbReference type="ARBA" id="ARBA00022729"/>
    </source>
</evidence>
<dbReference type="Proteomes" id="UP000215059">
    <property type="component" value="Unassembled WGS sequence"/>
</dbReference>
<dbReference type="Gene3D" id="3.40.190.10">
    <property type="entry name" value="Periplasmic binding protein-like II"/>
    <property type="match status" value="2"/>
</dbReference>
<dbReference type="GO" id="GO:0043190">
    <property type="term" value="C:ATP-binding cassette (ABC) transporter complex"/>
    <property type="evidence" value="ECO:0007669"/>
    <property type="project" value="InterPro"/>
</dbReference>
<evidence type="ECO:0000256" key="1">
    <source>
        <dbReference type="ARBA" id="ARBA00007162"/>
    </source>
</evidence>
<dbReference type="SUPFAM" id="SSF53850">
    <property type="entry name" value="Periplasmic binding protein-like II"/>
    <property type="match status" value="1"/>
</dbReference>
<protein>
    <submittedName>
        <fullName evidence="4">Phosphonate ABC transporter substrate-binding protein</fullName>
    </submittedName>
</protein>
<organism evidence="4 5">
    <name type="scientific">Fictibacillus aquaticus</name>
    <dbReference type="NCBI Taxonomy" id="2021314"/>
    <lineage>
        <taxon>Bacteria</taxon>
        <taxon>Bacillati</taxon>
        <taxon>Bacillota</taxon>
        <taxon>Bacilli</taxon>
        <taxon>Bacillales</taxon>
        <taxon>Fictibacillaceae</taxon>
        <taxon>Fictibacillus</taxon>
    </lineage>
</organism>
<evidence type="ECO:0000313" key="4">
    <source>
        <dbReference type="EMBL" id="OYD58745.1"/>
    </source>
</evidence>
<dbReference type="PANTHER" id="PTHR35841">
    <property type="entry name" value="PHOSPHONATES-BINDING PERIPLASMIC PROTEIN"/>
    <property type="match status" value="1"/>
</dbReference>
<dbReference type="PANTHER" id="PTHR35841:SF1">
    <property type="entry name" value="PHOSPHONATES-BINDING PERIPLASMIC PROTEIN"/>
    <property type="match status" value="1"/>
</dbReference>
<gene>
    <name evidence="4" type="ORF">CGZ90_02265</name>
</gene>
<dbReference type="CDD" id="cd13572">
    <property type="entry name" value="PBP2_PnhD_2"/>
    <property type="match status" value="1"/>
</dbReference>
<keyword evidence="5" id="KW-1185">Reference proteome</keyword>
<dbReference type="GO" id="GO:0055085">
    <property type="term" value="P:transmembrane transport"/>
    <property type="evidence" value="ECO:0007669"/>
    <property type="project" value="InterPro"/>
</dbReference>
<evidence type="ECO:0000313" key="5">
    <source>
        <dbReference type="Proteomes" id="UP000215059"/>
    </source>
</evidence>
<proteinExistence type="inferred from homology"/>
<dbReference type="RefSeq" id="WP_094250706.1">
    <property type="nucleotide sequence ID" value="NZ_JBHLXL010000001.1"/>
</dbReference>
<dbReference type="AlphaFoldDB" id="A0A235FD75"/>
<evidence type="ECO:0000256" key="3">
    <source>
        <dbReference type="SAM" id="SignalP"/>
    </source>
</evidence>
<dbReference type="EMBL" id="NOII01000001">
    <property type="protein sequence ID" value="OYD58745.1"/>
    <property type="molecule type" value="Genomic_DNA"/>
</dbReference>
<dbReference type="Pfam" id="PF12974">
    <property type="entry name" value="Phosphonate-bd"/>
    <property type="match status" value="1"/>
</dbReference>
<dbReference type="NCBIfam" id="TIGR01098">
    <property type="entry name" value="3A0109s03R"/>
    <property type="match status" value="1"/>
</dbReference>
<reference evidence="4 5" key="1">
    <citation type="submission" date="2017-07" db="EMBL/GenBank/DDBJ databases">
        <title>Fictibacillus sp. nov. GDSW-R2A3 Genome sequencing and assembly.</title>
        <authorList>
            <person name="Mayilraj S."/>
        </authorList>
    </citation>
    <scope>NUCLEOTIDE SEQUENCE [LARGE SCALE GENOMIC DNA]</scope>
    <source>
        <strain evidence="4 5">GDSW-R2A3</strain>
    </source>
</reference>
<sequence>MKFQKLMLILLAAIVVLGACGKKENQEESKEKGAFTIGVIPAQTEGEMKGALEKLQDVLSEKLDREVKITSYPDYNGVVEAMNYKKIDMAYYGPLTYVIAHESSRAEAIVTQLIKGEPFYYSYLITHKDSPLKSVDDLVKNSKNVKFAFGDPSSTSGSLIPGIELKDQGVYKSESDNKFKSVQFTGSHDATALAVQNKQVDAGAIDSAIFDKLVEEGTIDGKQFKTIWKSEKLFQYPWAVSKGTDKETVKSLQDAFLGIKDKEILNAFGATGFTKAENKDYESIRSAADKEGLLKE</sequence>
<dbReference type="InterPro" id="IPR005770">
    <property type="entry name" value="PhnD"/>
</dbReference>
<feature type="signal peptide" evidence="3">
    <location>
        <begin position="1"/>
        <end position="18"/>
    </location>
</feature>
<feature type="chain" id="PRO_5039641427" evidence="3">
    <location>
        <begin position="19"/>
        <end position="296"/>
    </location>
</feature>
<comment type="similarity">
    <text evidence="1">Belongs to the phosphate/phosphite/phosphonate binding protein family.</text>
</comment>
<keyword evidence="2 3" id="KW-0732">Signal</keyword>
<accession>A0A235FD75</accession>
<name>A0A235FD75_9BACL</name>
<dbReference type="PROSITE" id="PS51257">
    <property type="entry name" value="PROKAR_LIPOPROTEIN"/>
    <property type="match status" value="1"/>
</dbReference>
<dbReference type="OrthoDB" id="9781943at2"/>
<comment type="caution">
    <text evidence="4">The sequence shown here is derived from an EMBL/GenBank/DDBJ whole genome shotgun (WGS) entry which is preliminary data.</text>
</comment>